<evidence type="ECO:0000313" key="3">
    <source>
        <dbReference type="EMBL" id="GFH30096.1"/>
    </source>
</evidence>
<evidence type="ECO:0000256" key="2">
    <source>
        <dbReference type="SAM" id="Phobius"/>
    </source>
</evidence>
<proteinExistence type="predicted"/>
<organism evidence="3 4">
    <name type="scientific">Haematococcus lacustris</name>
    <name type="common">Green alga</name>
    <name type="synonym">Haematococcus pluvialis</name>
    <dbReference type="NCBI Taxonomy" id="44745"/>
    <lineage>
        <taxon>Eukaryota</taxon>
        <taxon>Viridiplantae</taxon>
        <taxon>Chlorophyta</taxon>
        <taxon>core chlorophytes</taxon>
        <taxon>Chlorophyceae</taxon>
        <taxon>CS clade</taxon>
        <taxon>Chlamydomonadales</taxon>
        <taxon>Haematococcaceae</taxon>
        <taxon>Haematococcus</taxon>
    </lineage>
</organism>
<feature type="region of interest" description="Disordered" evidence="1">
    <location>
        <begin position="1"/>
        <end position="21"/>
    </location>
</feature>
<protein>
    <submittedName>
        <fullName evidence="3">Uncharacterized protein</fullName>
    </submittedName>
</protein>
<comment type="caution">
    <text evidence="3">The sequence shown here is derived from an EMBL/GenBank/DDBJ whole genome shotgun (WGS) entry which is preliminary data.</text>
</comment>
<gene>
    <name evidence="3" type="ORF">HaLaN_28881</name>
</gene>
<keyword evidence="2" id="KW-0472">Membrane</keyword>
<keyword evidence="4" id="KW-1185">Reference proteome</keyword>
<dbReference type="Proteomes" id="UP000485058">
    <property type="component" value="Unassembled WGS sequence"/>
</dbReference>
<accession>A0A6A0ABJ8</accession>
<keyword evidence="2" id="KW-0812">Transmembrane</keyword>
<keyword evidence="2" id="KW-1133">Transmembrane helix</keyword>
<dbReference type="AlphaFoldDB" id="A0A6A0ABJ8"/>
<evidence type="ECO:0000256" key="1">
    <source>
        <dbReference type="SAM" id="MobiDB-lite"/>
    </source>
</evidence>
<feature type="non-terminal residue" evidence="3">
    <location>
        <position position="304"/>
    </location>
</feature>
<evidence type="ECO:0000313" key="4">
    <source>
        <dbReference type="Proteomes" id="UP000485058"/>
    </source>
</evidence>
<sequence>MANSNSEVALDTSPRPASYRSWQDSCTTRTINVPSASQSRYNNQSGDCKTRFCTRQEAYNNAHSLSNVLVLAKLGTYSCEANLPREHTLWHLDTLGTNPCVRQWEHTQSHIAKLGTYPSEANLPREHTLWHLDTMGTHPCVWQWEYTQSHNAQLGTYPCDADMPREHTRDVQHNTTDIEHRPTHAGLLPCTRYPYAHTNKPEDEQPWDELSTLPGPAKYTPHADPLPCTRYPHAHTNGAEDGQPCEQLHGRPIPHGPPILDLYVDVLPLDMNKMVGGKAYLIHITIALFSMLGLHLRTPPQRAQ</sequence>
<name>A0A6A0ABJ8_HAELA</name>
<dbReference type="EMBL" id="BLLF01004703">
    <property type="protein sequence ID" value="GFH30096.1"/>
    <property type="molecule type" value="Genomic_DNA"/>
</dbReference>
<feature type="transmembrane region" description="Helical" evidence="2">
    <location>
        <begin position="279"/>
        <end position="296"/>
    </location>
</feature>
<reference evidence="3 4" key="1">
    <citation type="submission" date="2020-02" db="EMBL/GenBank/DDBJ databases">
        <title>Draft genome sequence of Haematococcus lacustris strain NIES-144.</title>
        <authorList>
            <person name="Morimoto D."/>
            <person name="Nakagawa S."/>
            <person name="Yoshida T."/>
            <person name="Sawayama S."/>
        </authorList>
    </citation>
    <scope>NUCLEOTIDE SEQUENCE [LARGE SCALE GENOMIC DNA]</scope>
    <source>
        <strain evidence="3 4">NIES-144</strain>
    </source>
</reference>